<sequence>MKRGRQLLLMRHAKSDWSFEEPDFDRPLNRRGRRSAKALGDWLRSSGTLPDEVLCSTSARTRETLELLDIDAPARFEDQLYHAEPLTVLRALHHATGNRVLVIGHNPGFQEVASRIVAGPPDHPRFQDYPTGATLHARFEIDAWPDAAWGGATAQAFVIPRELLAE</sequence>
<evidence type="ECO:0000313" key="2">
    <source>
        <dbReference type="Proteomes" id="UP000325289"/>
    </source>
</evidence>
<evidence type="ECO:0000313" key="1">
    <source>
        <dbReference type="EMBL" id="SFD70325.1"/>
    </source>
</evidence>
<keyword evidence="2" id="KW-1185">Reference proteome</keyword>
<dbReference type="EMBL" id="FOMS01000002">
    <property type="protein sequence ID" value="SFD70325.1"/>
    <property type="molecule type" value="Genomic_DNA"/>
</dbReference>
<dbReference type="OrthoDB" id="9810154at2"/>
<dbReference type="Proteomes" id="UP000325289">
    <property type="component" value="Unassembled WGS sequence"/>
</dbReference>
<dbReference type="AlphaFoldDB" id="A0A1I1UIB4"/>
<name>A0A1I1UIB4_9RHOB</name>
<dbReference type="InterPro" id="IPR029033">
    <property type="entry name" value="His_PPase_superfam"/>
</dbReference>
<dbReference type="Pfam" id="PF00300">
    <property type="entry name" value="His_Phos_1"/>
    <property type="match status" value="1"/>
</dbReference>
<dbReference type="PANTHER" id="PTHR47623:SF1">
    <property type="entry name" value="OS09G0287300 PROTEIN"/>
    <property type="match status" value="1"/>
</dbReference>
<dbReference type="CDD" id="cd07067">
    <property type="entry name" value="HP_PGM_like"/>
    <property type="match status" value="1"/>
</dbReference>
<dbReference type="SMART" id="SM00855">
    <property type="entry name" value="PGAM"/>
    <property type="match status" value="1"/>
</dbReference>
<dbReference type="PANTHER" id="PTHR47623">
    <property type="entry name" value="OS09G0287300 PROTEIN"/>
    <property type="match status" value="1"/>
</dbReference>
<proteinExistence type="predicted"/>
<dbReference type="RefSeq" id="WP_149754741.1">
    <property type="nucleotide sequence ID" value="NZ_FOMS01000002.1"/>
</dbReference>
<dbReference type="Gene3D" id="3.40.50.1240">
    <property type="entry name" value="Phosphoglycerate mutase-like"/>
    <property type="match status" value="1"/>
</dbReference>
<organism evidence="1 2">
    <name type="scientific">Roseivivax sediminis</name>
    <dbReference type="NCBI Taxonomy" id="936889"/>
    <lineage>
        <taxon>Bacteria</taxon>
        <taxon>Pseudomonadati</taxon>
        <taxon>Pseudomonadota</taxon>
        <taxon>Alphaproteobacteria</taxon>
        <taxon>Rhodobacterales</taxon>
        <taxon>Roseobacteraceae</taxon>
        <taxon>Roseivivax</taxon>
    </lineage>
</organism>
<gene>
    <name evidence="1" type="ORF">SAMN04515678_102356</name>
</gene>
<accession>A0A1I1UIB4</accession>
<reference evidence="1 2" key="1">
    <citation type="submission" date="2016-10" db="EMBL/GenBank/DDBJ databases">
        <authorList>
            <person name="Varghese N."/>
            <person name="Submissions S."/>
        </authorList>
    </citation>
    <scope>NUCLEOTIDE SEQUENCE [LARGE SCALE GENOMIC DNA]</scope>
    <source>
        <strain evidence="2">YIM D21,KCTC 23444,ACCC 10710</strain>
    </source>
</reference>
<protein>
    <submittedName>
        <fullName evidence="1">Phosphohistidine phosphatase</fullName>
    </submittedName>
</protein>
<dbReference type="SUPFAM" id="SSF53254">
    <property type="entry name" value="Phosphoglycerate mutase-like"/>
    <property type="match status" value="1"/>
</dbReference>
<dbReference type="InterPro" id="IPR013078">
    <property type="entry name" value="His_Pase_superF_clade-1"/>
</dbReference>